<dbReference type="FunCoup" id="A0A2P6NTL9">
    <property type="interactions" value="15"/>
</dbReference>
<evidence type="ECO:0000313" key="4">
    <source>
        <dbReference type="EMBL" id="PRP87208.1"/>
    </source>
</evidence>
<evidence type="ECO:0000313" key="5">
    <source>
        <dbReference type="Proteomes" id="UP000241769"/>
    </source>
</evidence>
<organism evidence="4 5">
    <name type="scientific">Planoprotostelium fungivorum</name>
    <dbReference type="NCBI Taxonomy" id="1890364"/>
    <lineage>
        <taxon>Eukaryota</taxon>
        <taxon>Amoebozoa</taxon>
        <taxon>Evosea</taxon>
        <taxon>Variosea</taxon>
        <taxon>Cavosteliida</taxon>
        <taxon>Cavosteliaceae</taxon>
        <taxon>Planoprotostelium</taxon>
    </lineage>
</organism>
<keyword evidence="2" id="KW-1133">Transmembrane helix</keyword>
<dbReference type="Pfam" id="PF01494">
    <property type="entry name" value="FAD_binding_3"/>
    <property type="match status" value="1"/>
</dbReference>
<evidence type="ECO:0000256" key="2">
    <source>
        <dbReference type="SAM" id="Phobius"/>
    </source>
</evidence>
<feature type="transmembrane region" description="Helical" evidence="2">
    <location>
        <begin position="262"/>
        <end position="281"/>
    </location>
</feature>
<dbReference type="Proteomes" id="UP000241769">
    <property type="component" value="Unassembled WGS sequence"/>
</dbReference>
<dbReference type="InParanoid" id="A0A2P6NTL9"/>
<reference evidence="4 5" key="1">
    <citation type="journal article" date="2018" name="Genome Biol. Evol.">
        <title>Multiple Roots of Fruiting Body Formation in Amoebozoa.</title>
        <authorList>
            <person name="Hillmann F."/>
            <person name="Forbes G."/>
            <person name="Novohradska S."/>
            <person name="Ferling I."/>
            <person name="Riege K."/>
            <person name="Groth M."/>
            <person name="Westermann M."/>
            <person name="Marz M."/>
            <person name="Spaller T."/>
            <person name="Winckler T."/>
            <person name="Schaap P."/>
            <person name="Glockner G."/>
        </authorList>
    </citation>
    <scope>NUCLEOTIDE SEQUENCE [LARGE SCALE GENOMIC DNA]</scope>
    <source>
        <strain evidence="4 5">Jena</strain>
    </source>
</reference>
<proteinExistence type="predicted"/>
<protein>
    <recommendedName>
        <fullName evidence="3">FAD-binding domain-containing protein</fullName>
    </recommendedName>
</protein>
<name>A0A2P6NTL9_9EUKA</name>
<comment type="caution">
    <text evidence="4">The sequence shown here is derived from an EMBL/GenBank/DDBJ whole genome shotgun (WGS) entry which is preliminary data.</text>
</comment>
<keyword evidence="2" id="KW-0812">Transmembrane</keyword>
<feature type="domain" description="FAD-binding" evidence="3">
    <location>
        <begin position="301"/>
        <end position="635"/>
    </location>
</feature>
<dbReference type="PANTHER" id="PTHR42685">
    <property type="entry name" value="GERANYLGERANYL DIPHOSPHATE REDUCTASE"/>
    <property type="match status" value="1"/>
</dbReference>
<keyword evidence="5" id="KW-1185">Reference proteome</keyword>
<dbReference type="SUPFAM" id="SSF51905">
    <property type="entry name" value="FAD/NAD(P)-binding domain"/>
    <property type="match status" value="1"/>
</dbReference>
<dbReference type="OrthoDB" id="424974at2759"/>
<dbReference type="PANTHER" id="PTHR42685:SF22">
    <property type="entry name" value="CONDITIONED MEDIUM FACTOR RECEPTOR 1"/>
    <property type="match status" value="1"/>
</dbReference>
<dbReference type="Gene3D" id="3.50.50.60">
    <property type="entry name" value="FAD/NAD(P)-binding domain"/>
    <property type="match status" value="1"/>
</dbReference>
<dbReference type="EMBL" id="MDYQ01000022">
    <property type="protein sequence ID" value="PRP87208.1"/>
    <property type="molecule type" value="Genomic_DNA"/>
</dbReference>
<dbReference type="PRINTS" id="PR00420">
    <property type="entry name" value="RNGMNOXGNASE"/>
</dbReference>
<accession>A0A2P6NTL9</accession>
<evidence type="ECO:0000256" key="1">
    <source>
        <dbReference type="SAM" id="MobiDB-lite"/>
    </source>
</evidence>
<dbReference type="InterPro" id="IPR050407">
    <property type="entry name" value="Geranylgeranyl_reductase"/>
</dbReference>
<dbReference type="InterPro" id="IPR002938">
    <property type="entry name" value="FAD-bd"/>
</dbReference>
<feature type="region of interest" description="Disordered" evidence="1">
    <location>
        <begin position="20"/>
        <end position="45"/>
    </location>
</feature>
<dbReference type="InterPro" id="IPR036188">
    <property type="entry name" value="FAD/NAD-bd_sf"/>
</dbReference>
<evidence type="ECO:0000259" key="3">
    <source>
        <dbReference type="Pfam" id="PF01494"/>
    </source>
</evidence>
<dbReference type="AlphaFoldDB" id="A0A2P6NTL9"/>
<dbReference type="GO" id="GO:0071949">
    <property type="term" value="F:FAD binding"/>
    <property type="evidence" value="ECO:0007669"/>
    <property type="project" value="InterPro"/>
</dbReference>
<gene>
    <name evidence="4" type="ORF">PROFUN_01470</name>
</gene>
<sequence length="720" mass="80837">MPRRYEGETSVSILVPNLRLSDPGPKNADNNSRLRQRFSHNSSSKKDVHGYTFLRKFIVQLFIKAMGCRMTLDFSCSGVRLHKSDVEPVYGLPEYSAYCLTMLHVTTNCAQYFVFVYKETGSITQVAIKEAIRKAVPPGSRRDSALKKSEDIINNLKKKAFDNATPPTAITSSITANNIIPPSVAKVVQPLAPIPASKITRLSALWSLLRRAKGNNLDEKQLWGWLRYFQSVIPEQKTLRTIFTVFEWEKWKASSWKLKTKLITFYVLVLSGGFYYIYFMWISRRYITTKNSIQDHPDCFDVCVVGAGPAGSSTAYSVCRLSGSKVLLLDKENFPHHKSCGGLLTPPAQAHLQRMGVLQEILDEGAGHWVSSGGMVSPQGESFVSNTTDIMCERLLTVRREVLDLKMAQAAIREGTTVVTGANVKNIKFNAELGIWTIYVKLNGVETTYQSRVLVAADGAKSSIARKLALVQTPPNAVGSTIMVDPNTGYHPSNRVDVCCFYPDHLLKSRGFYTTMNHSNGLFSLCCFANQDYTSQELVGINNDIINHYSFVAKSLGPNVSFHPMTRATIRNQLIPKTYGDHLLIVGEAAGQTDPLTYEGIRYAIEAGQIAARTIADGLKTGDLSEATTQTYEKRWKSRMTPTFNGSYFLRTITCRFPCLIDIICKMIKRHAGNYLRGWSSIMKGEQRLRWLFHPHFVVSFAFQIIFRTLTRLTGRLIKW</sequence>
<keyword evidence="2" id="KW-0472">Membrane</keyword>